<dbReference type="GeneID" id="25980450"/>
<reference evidence="2 3" key="1">
    <citation type="journal article" date="2011" name="Proc. Natl. Acad. Sci. U.S.A.">
        <title>Genome and transcriptome analyses of the mountain pine beetle-fungal symbiont Grosmannia clavigera, a lodgepole pine pathogen.</title>
        <authorList>
            <person name="DiGuistini S."/>
            <person name="Wang Y."/>
            <person name="Liao N.Y."/>
            <person name="Taylor G."/>
            <person name="Tanguay P."/>
            <person name="Feau N."/>
            <person name="Henrissat B."/>
            <person name="Chan S.K."/>
            <person name="Hesse-Orce U."/>
            <person name="Alamouti S.M."/>
            <person name="Tsui C.K.M."/>
            <person name="Docking R.T."/>
            <person name="Levasseur A."/>
            <person name="Haridas S."/>
            <person name="Robertson G."/>
            <person name="Birol I."/>
            <person name="Holt R.A."/>
            <person name="Marra M.A."/>
            <person name="Hamelin R.C."/>
            <person name="Hirst M."/>
            <person name="Jones S.J.M."/>
            <person name="Bohlmann J."/>
            <person name="Breuil C."/>
        </authorList>
    </citation>
    <scope>NUCLEOTIDE SEQUENCE [LARGE SCALE GENOMIC DNA]</scope>
    <source>
        <strain evidence="3">kw1407 / UAMH 11150</strain>
    </source>
</reference>
<evidence type="ECO:0000313" key="3">
    <source>
        <dbReference type="Proteomes" id="UP000007796"/>
    </source>
</evidence>
<gene>
    <name evidence="2" type="ORF">CMQ_696</name>
</gene>
<name>F0XF79_GROCL</name>
<sequence length="257" mass="28292">MASTSKPTRGLKTTLKSKKESARKINADSTPAEKHEGEDQDQPPPYKPTGTLLKKDRDTKTSGLQSARLEAMEKAIEAVILATIDGAPDDLREPMARNTSIAIGMFATTLAYLGSGKHGRKFVKKTIKAVSRSKKDMQMDYDRRSTPPSFFERLRRLGHSVKKSGRLDNERNISLSYSAMALLPVREASRTAVTATFVELITDISADLFDSPFPRLTADTYYAYSATAPNAVTGLDPINFISLIFRRVRFTAIGNAA</sequence>
<organism evidence="3">
    <name type="scientific">Grosmannia clavigera (strain kw1407 / UAMH 11150)</name>
    <name type="common">Blue stain fungus</name>
    <name type="synonym">Graphiocladiella clavigera</name>
    <dbReference type="NCBI Taxonomy" id="655863"/>
    <lineage>
        <taxon>Eukaryota</taxon>
        <taxon>Fungi</taxon>
        <taxon>Dikarya</taxon>
        <taxon>Ascomycota</taxon>
        <taxon>Pezizomycotina</taxon>
        <taxon>Sordariomycetes</taxon>
        <taxon>Sordariomycetidae</taxon>
        <taxon>Ophiostomatales</taxon>
        <taxon>Ophiostomataceae</taxon>
        <taxon>Leptographium</taxon>
    </lineage>
</organism>
<feature type="compositionally biased region" description="Basic and acidic residues" evidence="1">
    <location>
        <begin position="17"/>
        <end position="37"/>
    </location>
</feature>
<protein>
    <submittedName>
        <fullName evidence="2">Uncharacterized protein</fullName>
    </submittedName>
</protein>
<dbReference type="AlphaFoldDB" id="F0XF79"/>
<dbReference type="HOGENOM" id="CLU_1082026_0_0_1"/>
<evidence type="ECO:0000256" key="1">
    <source>
        <dbReference type="SAM" id="MobiDB-lite"/>
    </source>
</evidence>
<proteinExistence type="predicted"/>
<dbReference type="EMBL" id="GL629765">
    <property type="protein sequence ID" value="EFX03768.1"/>
    <property type="molecule type" value="Genomic_DNA"/>
</dbReference>
<evidence type="ECO:0000313" key="2">
    <source>
        <dbReference type="EMBL" id="EFX03768.1"/>
    </source>
</evidence>
<dbReference type="RefSeq" id="XP_014173250.1">
    <property type="nucleotide sequence ID" value="XM_014317775.1"/>
</dbReference>
<dbReference type="Proteomes" id="UP000007796">
    <property type="component" value="Unassembled WGS sequence"/>
</dbReference>
<accession>F0XF79</accession>
<feature type="region of interest" description="Disordered" evidence="1">
    <location>
        <begin position="1"/>
        <end position="64"/>
    </location>
</feature>
<dbReference type="InParanoid" id="F0XF79"/>
<keyword evidence="3" id="KW-1185">Reference proteome</keyword>